<reference evidence="12" key="1">
    <citation type="submission" date="2017-09" db="EMBL/GenBank/DDBJ databases">
        <title>Depth-based differentiation of microbial function through sediment-hosted aquifers and enrichment of novel symbionts in the deep terrestrial subsurface.</title>
        <authorList>
            <person name="Probst A.J."/>
            <person name="Ladd B."/>
            <person name="Jarett J.K."/>
            <person name="Geller-Mcgrath D.E."/>
            <person name="Sieber C.M.K."/>
            <person name="Emerson J.B."/>
            <person name="Anantharaman K."/>
            <person name="Thomas B.C."/>
            <person name="Malmstrom R."/>
            <person name="Stieglmeier M."/>
            <person name="Klingl A."/>
            <person name="Woyke T."/>
            <person name="Ryan C.M."/>
            <person name="Banfield J.F."/>
        </authorList>
    </citation>
    <scope>NUCLEOTIDE SEQUENCE [LARGE SCALE GENOMIC DNA]</scope>
</reference>
<dbReference type="Gene3D" id="3.40.50.300">
    <property type="entry name" value="P-loop containing nucleotide triphosphate hydrolases"/>
    <property type="match status" value="1"/>
</dbReference>
<comment type="subcellular location">
    <subcellularLocation>
        <location evidence="1">Cytoplasm</location>
    </subcellularLocation>
</comment>
<dbReference type="GO" id="GO:0002949">
    <property type="term" value="P:tRNA threonylcarbamoyladenosine modification"/>
    <property type="evidence" value="ECO:0007669"/>
    <property type="project" value="InterPro"/>
</dbReference>
<evidence type="ECO:0000256" key="2">
    <source>
        <dbReference type="ARBA" id="ARBA00007599"/>
    </source>
</evidence>
<evidence type="ECO:0000313" key="11">
    <source>
        <dbReference type="EMBL" id="PIS22660.1"/>
    </source>
</evidence>
<evidence type="ECO:0000256" key="4">
    <source>
        <dbReference type="ARBA" id="ARBA00022490"/>
    </source>
</evidence>
<proteinExistence type="inferred from homology"/>
<evidence type="ECO:0000313" key="12">
    <source>
        <dbReference type="Proteomes" id="UP000231252"/>
    </source>
</evidence>
<dbReference type="GO" id="GO:0005737">
    <property type="term" value="C:cytoplasm"/>
    <property type="evidence" value="ECO:0007669"/>
    <property type="project" value="UniProtKB-SubCell"/>
</dbReference>
<dbReference type="Proteomes" id="UP000231252">
    <property type="component" value="Unassembled WGS sequence"/>
</dbReference>
<dbReference type="PANTHER" id="PTHR33540">
    <property type="entry name" value="TRNA THREONYLCARBAMOYLADENOSINE BIOSYNTHESIS PROTEIN TSAE"/>
    <property type="match status" value="1"/>
</dbReference>
<keyword evidence="5" id="KW-0819">tRNA processing</keyword>
<comment type="similarity">
    <text evidence="2">Belongs to the TsaE family.</text>
</comment>
<evidence type="ECO:0000256" key="6">
    <source>
        <dbReference type="ARBA" id="ARBA00022723"/>
    </source>
</evidence>
<dbReference type="GO" id="GO:0046872">
    <property type="term" value="F:metal ion binding"/>
    <property type="evidence" value="ECO:0007669"/>
    <property type="project" value="UniProtKB-KW"/>
</dbReference>
<organism evidence="11 12">
    <name type="scientific">candidate division WWE3 bacterium CG08_land_8_20_14_0_20_41_10</name>
    <dbReference type="NCBI Taxonomy" id="1975085"/>
    <lineage>
        <taxon>Bacteria</taxon>
        <taxon>Katanobacteria</taxon>
    </lineage>
</organism>
<evidence type="ECO:0000256" key="7">
    <source>
        <dbReference type="ARBA" id="ARBA00022741"/>
    </source>
</evidence>
<evidence type="ECO:0000256" key="3">
    <source>
        <dbReference type="ARBA" id="ARBA00019010"/>
    </source>
</evidence>
<dbReference type="GO" id="GO:0005524">
    <property type="term" value="F:ATP binding"/>
    <property type="evidence" value="ECO:0007669"/>
    <property type="project" value="UniProtKB-KW"/>
</dbReference>
<evidence type="ECO:0000256" key="8">
    <source>
        <dbReference type="ARBA" id="ARBA00022840"/>
    </source>
</evidence>
<accession>A0A2H0XCJ6</accession>
<evidence type="ECO:0000256" key="1">
    <source>
        <dbReference type="ARBA" id="ARBA00004496"/>
    </source>
</evidence>
<dbReference type="Pfam" id="PF02367">
    <property type="entry name" value="TsaE"/>
    <property type="match status" value="1"/>
</dbReference>
<dbReference type="AlphaFoldDB" id="A0A2H0XCJ6"/>
<dbReference type="SUPFAM" id="SSF52540">
    <property type="entry name" value="P-loop containing nucleoside triphosphate hydrolases"/>
    <property type="match status" value="1"/>
</dbReference>
<evidence type="ECO:0000256" key="10">
    <source>
        <dbReference type="ARBA" id="ARBA00032441"/>
    </source>
</evidence>
<dbReference type="NCBIfam" id="TIGR00150">
    <property type="entry name" value="T6A_YjeE"/>
    <property type="match status" value="1"/>
</dbReference>
<name>A0A2H0XCJ6_UNCKA</name>
<evidence type="ECO:0000256" key="9">
    <source>
        <dbReference type="ARBA" id="ARBA00022842"/>
    </source>
</evidence>
<dbReference type="InterPro" id="IPR003442">
    <property type="entry name" value="T6A_TsaE"/>
</dbReference>
<dbReference type="EMBL" id="PEYU01000013">
    <property type="protein sequence ID" value="PIS22660.1"/>
    <property type="molecule type" value="Genomic_DNA"/>
</dbReference>
<keyword evidence="6" id="KW-0479">Metal-binding</keyword>
<dbReference type="GO" id="GO:0016740">
    <property type="term" value="F:transferase activity"/>
    <property type="evidence" value="ECO:0007669"/>
    <property type="project" value="UniProtKB-KW"/>
</dbReference>
<dbReference type="InterPro" id="IPR027417">
    <property type="entry name" value="P-loop_NTPase"/>
</dbReference>
<sequence length="152" mass="17140">MEILSKSTKDTQKLAEALAQKVKPGMVLALFGDLGSGKTTFTAFLVKALGFDCRVQSPTFVIHRRYSHSSVIASPPWRTKQSINVIHHVDLYRLTSKEEVLDLGLPEMLQESHSLVLLEWPELARDFLPQDAVKLHFTTIDENSRRIIVEGL</sequence>
<protein>
    <recommendedName>
        <fullName evidence="3">tRNA threonylcarbamoyladenosine biosynthesis protein TsaE</fullName>
    </recommendedName>
    <alternativeName>
        <fullName evidence="10">t(6)A37 threonylcarbamoyladenosine biosynthesis protein TsaE</fullName>
    </alternativeName>
</protein>
<keyword evidence="9" id="KW-0460">Magnesium</keyword>
<comment type="caution">
    <text evidence="11">The sequence shown here is derived from an EMBL/GenBank/DDBJ whole genome shotgun (WGS) entry which is preliminary data.</text>
</comment>
<gene>
    <name evidence="11" type="ORF">COT50_00685</name>
</gene>
<keyword evidence="11" id="KW-0808">Transferase</keyword>
<dbReference type="PANTHER" id="PTHR33540:SF2">
    <property type="entry name" value="TRNA THREONYLCARBAMOYLADENOSINE BIOSYNTHESIS PROTEIN TSAE"/>
    <property type="match status" value="1"/>
</dbReference>
<keyword evidence="8" id="KW-0067">ATP-binding</keyword>
<evidence type="ECO:0000256" key="5">
    <source>
        <dbReference type="ARBA" id="ARBA00022694"/>
    </source>
</evidence>
<keyword evidence="7" id="KW-0547">Nucleotide-binding</keyword>
<keyword evidence="4" id="KW-0963">Cytoplasm</keyword>